<dbReference type="Proteomes" id="UP000247922">
    <property type="component" value="Unassembled WGS sequence"/>
</dbReference>
<gene>
    <name evidence="1" type="ORF">DES38_10739</name>
</gene>
<reference evidence="1 2" key="1">
    <citation type="submission" date="2018-05" db="EMBL/GenBank/DDBJ databases">
        <title>Genomic Encyclopedia of Type Strains, Phase IV (KMG-IV): sequencing the most valuable type-strain genomes for metagenomic binning, comparative biology and taxonomic classification.</title>
        <authorList>
            <person name="Goeker M."/>
        </authorList>
    </citation>
    <scope>NUCLEOTIDE SEQUENCE [LARGE SCALE GENOMIC DNA]</scope>
    <source>
        <strain evidence="1 2">DSM 22440</strain>
    </source>
</reference>
<protein>
    <submittedName>
        <fullName evidence="1">Uncharacterized protein</fullName>
    </submittedName>
</protein>
<comment type="caution">
    <text evidence="1">The sequence shown here is derived from an EMBL/GenBank/DDBJ whole genome shotgun (WGS) entry which is preliminary data.</text>
</comment>
<organism evidence="1 2">
    <name type="scientific">Streptohalobacillus salinus</name>
    <dbReference type="NCBI Taxonomy" id="621096"/>
    <lineage>
        <taxon>Bacteria</taxon>
        <taxon>Bacillati</taxon>
        <taxon>Bacillota</taxon>
        <taxon>Bacilli</taxon>
        <taxon>Bacillales</taxon>
        <taxon>Bacillaceae</taxon>
        <taxon>Streptohalobacillus</taxon>
    </lineage>
</organism>
<dbReference type="AlphaFoldDB" id="A0A2V3W957"/>
<sequence>MNLAALLFVVKLTIIYPIPGKGFVYPKQKNTHTCRSEKQQFI</sequence>
<evidence type="ECO:0000313" key="2">
    <source>
        <dbReference type="Proteomes" id="UP000247922"/>
    </source>
</evidence>
<proteinExistence type="predicted"/>
<dbReference type="EMBL" id="QJJR01000007">
    <property type="protein sequence ID" value="PXW90907.1"/>
    <property type="molecule type" value="Genomic_DNA"/>
</dbReference>
<name>A0A2V3W957_9BACI</name>
<keyword evidence="2" id="KW-1185">Reference proteome</keyword>
<evidence type="ECO:0000313" key="1">
    <source>
        <dbReference type="EMBL" id="PXW90907.1"/>
    </source>
</evidence>
<accession>A0A2V3W957</accession>